<dbReference type="Proteomes" id="UP000266693">
    <property type="component" value="Unassembled WGS sequence"/>
</dbReference>
<dbReference type="AlphaFoldDB" id="A0A396RUH8"/>
<evidence type="ECO:0000313" key="1">
    <source>
        <dbReference type="EMBL" id="RHW17361.1"/>
    </source>
</evidence>
<proteinExistence type="predicted"/>
<accession>A0A396RUH8</accession>
<sequence length="155" mass="16406">MVAGVAHAQEAAVTASAPALPPIKTKSGVLDEPEAGKGQVVFFRPGSIMGIALGCTVREMEGAVVNEVARLGSGKYYVVQVEPGRHEYFTTGERTDTLALEIEPDETYFVKCNIGMGLVAGGANLSPSDREAFAKKAKGLKMWAGHDEDKKKPKG</sequence>
<evidence type="ECO:0008006" key="3">
    <source>
        <dbReference type="Google" id="ProtNLM"/>
    </source>
</evidence>
<name>A0A396RUH8_9SPHN</name>
<dbReference type="EMBL" id="QWLV01000004">
    <property type="protein sequence ID" value="RHW17361.1"/>
    <property type="molecule type" value="Genomic_DNA"/>
</dbReference>
<keyword evidence="2" id="KW-1185">Reference proteome</keyword>
<protein>
    <recommendedName>
        <fullName evidence="3">DUF2846 domain-containing protein</fullName>
    </recommendedName>
</protein>
<evidence type="ECO:0000313" key="2">
    <source>
        <dbReference type="Proteomes" id="UP000266693"/>
    </source>
</evidence>
<gene>
    <name evidence="1" type="ORF">D1610_10310</name>
</gene>
<organism evidence="1 2">
    <name type="scientific">Sphingomonas gilva</name>
    <dbReference type="NCBI Taxonomy" id="2305907"/>
    <lineage>
        <taxon>Bacteria</taxon>
        <taxon>Pseudomonadati</taxon>
        <taxon>Pseudomonadota</taxon>
        <taxon>Alphaproteobacteria</taxon>
        <taxon>Sphingomonadales</taxon>
        <taxon>Sphingomonadaceae</taxon>
        <taxon>Sphingomonas</taxon>
    </lineage>
</organism>
<comment type="caution">
    <text evidence="1">The sequence shown here is derived from an EMBL/GenBank/DDBJ whole genome shotgun (WGS) entry which is preliminary data.</text>
</comment>
<reference evidence="1 2" key="1">
    <citation type="submission" date="2018-08" db="EMBL/GenBank/DDBJ databases">
        <title>The multiple taxonomic identification of Sphingomonas gilva.</title>
        <authorList>
            <person name="Zhu D."/>
            <person name="Zheng S."/>
        </authorList>
    </citation>
    <scope>NUCLEOTIDE SEQUENCE [LARGE SCALE GENOMIC DNA]</scope>
    <source>
        <strain evidence="1 2">ZDH117</strain>
    </source>
</reference>